<protein>
    <submittedName>
        <fullName evidence="1">Uncharacterized protein</fullName>
    </submittedName>
</protein>
<sequence>MQNILQYMIMTFCEILIKYFVFNRNLLIIAICWL</sequence>
<name>A0A2P2QXN4_RHIMU</name>
<proteinExistence type="predicted"/>
<evidence type="ECO:0000313" key="1">
    <source>
        <dbReference type="EMBL" id="MBX71707.1"/>
    </source>
</evidence>
<dbReference type="AlphaFoldDB" id="A0A2P2QXN4"/>
<dbReference type="EMBL" id="GGEC01091223">
    <property type="protein sequence ID" value="MBX71707.1"/>
    <property type="molecule type" value="Transcribed_RNA"/>
</dbReference>
<reference evidence="1" key="1">
    <citation type="submission" date="2018-02" db="EMBL/GenBank/DDBJ databases">
        <title>Rhizophora mucronata_Transcriptome.</title>
        <authorList>
            <person name="Meera S.P."/>
            <person name="Sreeshan A."/>
            <person name="Augustine A."/>
        </authorList>
    </citation>
    <scope>NUCLEOTIDE SEQUENCE</scope>
    <source>
        <tissue evidence="1">Leaf</tissue>
    </source>
</reference>
<organism evidence="1">
    <name type="scientific">Rhizophora mucronata</name>
    <name type="common">Asiatic mangrove</name>
    <dbReference type="NCBI Taxonomy" id="61149"/>
    <lineage>
        <taxon>Eukaryota</taxon>
        <taxon>Viridiplantae</taxon>
        <taxon>Streptophyta</taxon>
        <taxon>Embryophyta</taxon>
        <taxon>Tracheophyta</taxon>
        <taxon>Spermatophyta</taxon>
        <taxon>Magnoliopsida</taxon>
        <taxon>eudicotyledons</taxon>
        <taxon>Gunneridae</taxon>
        <taxon>Pentapetalae</taxon>
        <taxon>rosids</taxon>
        <taxon>fabids</taxon>
        <taxon>Malpighiales</taxon>
        <taxon>Rhizophoraceae</taxon>
        <taxon>Rhizophora</taxon>
    </lineage>
</organism>
<accession>A0A2P2QXN4</accession>